<gene>
    <name evidence="2" type="ORF">SDC9_21726</name>
</gene>
<evidence type="ECO:0000256" key="1">
    <source>
        <dbReference type="SAM" id="Phobius"/>
    </source>
</evidence>
<keyword evidence="1" id="KW-0812">Transmembrane</keyword>
<comment type="caution">
    <text evidence="2">The sequence shown here is derived from an EMBL/GenBank/DDBJ whole genome shotgun (WGS) entry which is preliminary data.</text>
</comment>
<feature type="transmembrane region" description="Helical" evidence="1">
    <location>
        <begin position="24"/>
        <end position="43"/>
    </location>
</feature>
<accession>A0A644UAI1</accession>
<proteinExistence type="predicted"/>
<sequence>MKNENLAVFWNNLRDKLSKVDIKIYLYALGVIAAIVMIILTSNSYSKYGNVKKDGKFYLDIQKIASDYGINLNPTVEEGKDYTNNTDANLTEDLSRSLYLTNLYLEQNGMTDPTARGKILADIIFNYQEQLVGKKYTLDNLNIIREENKESLQEYYDDIYNTFQIYGQELNKLPKNPFSSYSNATSIDENTFLSLWEEMKNMMQKNININNTLINNLISIPATERGATYQLELINLISKDIAYYNSIQQIDADPAKYILINGDLFAEDFQKELSNTALLFFNYFNEFNVKMR</sequence>
<evidence type="ECO:0000313" key="2">
    <source>
        <dbReference type="EMBL" id="MPL75888.1"/>
    </source>
</evidence>
<keyword evidence="1" id="KW-1133">Transmembrane helix</keyword>
<dbReference type="EMBL" id="VSSQ01000092">
    <property type="protein sequence ID" value="MPL75888.1"/>
    <property type="molecule type" value="Genomic_DNA"/>
</dbReference>
<keyword evidence="1" id="KW-0472">Membrane</keyword>
<reference evidence="2" key="1">
    <citation type="submission" date="2019-08" db="EMBL/GenBank/DDBJ databases">
        <authorList>
            <person name="Kucharzyk K."/>
            <person name="Murdoch R.W."/>
            <person name="Higgins S."/>
            <person name="Loffler F."/>
        </authorList>
    </citation>
    <scope>NUCLEOTIDE SEQUENCE</scope>
</reference>
<dbReference type="AlphaFoldDB" id="A0A644UAI1"/>
<protein>
    <submittedName>
        <fullName evidence="2">Uncharacterized protein</fullName>
    </submittedName>
</protein>
<organism evidence="2">
    <name type="scientific">bioreactor metagenome</name>
    <dbReference type="NCBI Taxonomy" id="1076179"/>
    <lineage>
        <taxon>unclassified sequences</taxon>
        <taxon>metagenomes</taxon>
        <taxon>ecological metagenomes</taxon>
    </lineage>
</organism>
<name>A0A644UAI1_9ZZZZ</name>